<keyword evidence="5" id="KW-0411">Iron-sulfur</keyword>
<feature type="domain" description="4Fe-4S ferredoxin-type" evidence="6">
    <location>
        <begin position="5"/>
        <end position="34"/>
    </location>
</feature>
<evidence type="ECO:0000313" key="7">
    <source>
        <dbReference type="EMBL" id="HJD96809.1"/>
    </source>
</evidence>
<evidence type="ECO:0000313" key="8">
    <source>
        <dbReference type="Proteomes" id="UP000698963"/>
    </source>
</evidence>
<evidence type="ECO:0000256" key="1">
    <source>
        <dbReference type="ARBA" id="ARBA00022485"/>
    </source>
</evidence>
<dbReference type="Proteomes" id="UP000698963">
    <property type="component" value="Unassembled WGS sequence"/>
</dbReference>
<reference evidence="7" key="1">
    <citation type="journal article" date="2021" name="PeerJ">
        <title>Extensive microbial diversity within the chicken gut microbiome revealed by metagenomics and culture.</title>
        <authorList>
            <person name="Gilroy R."/>
            <person name="Ravi A."/>
            <person name="Getino M."/>
            <person name="Pursley I."/>
            <person name="Horton D.L."/>
            <person name="Alikhan N.F."/>
            <person name="Baker D."/>
            <person name="Gharbi K."/>
            <person name="Hall N."/>
            <person name="Watson M."/>
            <person name="Adriaenssens E.M."/>
            <person name="Foster-Nyarko E."/>
            <person name="Jarju S."/>
            <person name="Secka A."/>
            <person name="Antonio M."/>
            <person name="Oren A."/>
            <person name="Chaudhuri R.R."/>
            <person name="La Ragione R."/>
            <person name="Hildebrand F."/>
            <person name="Pallen M.J."/>
        </authorList>
    </citation>
    <scope>NUCLEOTIDE SEQUENCE</scope>
    <source>
        <strain evidence="7">ChiGjej2B2-19336</strain>
    </source>
</reference>
<keyword evidence="3" id="KW-0677">Repeat</keyword>
<dbReference type="EMBL" id="DYZA01000075">
    <property type="protein sequence ID" value="HJD96809.1"/>
    <property type="molecule type" value="Genomic_DNA"/>
</dbReference>
<dbReference type="PANTHER" id="PTHR43724">
    <property type="entry name" value="PYRUVATE SYNTHASE SUBUNIT PORD"/>
    <property type="match status" value="1"/>
</dbReference>
<evidence type="ECO:0000259" key="6">
    <source>
        <dbReference type="PROSITE" id="PS51379"/>
    </source>
</evidence>
<name>A0A921AVW4_9BACT</name>
<comment type="caution">
    <text evidence="7">The sequence shown here is derived from an EMBL/GenBank/DDBJ whole genome shotgun (WGS) entry which is preliminary data.</text>
</comment>
<protein>
    <submittedName>
        <fullName evidence="7">4Fe-4S binding protein</fullName>
    </submittedName>
</protein>
<evidence type="ECO:0000256" key="4">
    <source>
        <dbReference type="ARBA" id="ARBA00023004"/>
    </source>
</evidence>
<feature type="domain" description="4Fe-4S ferredoxin-type" evidence="6">
    <location>
        <begin position="35"/>
        <end position="64"/>
    </location>
</feature>
<keyword evidence="2" id="KW-0479">Metal-binding</keyword>
<dbReference type="GO" id="GO:0046872">
    <property type="term" value="F:metal ion binding"/>
    <property type="evidence" value="ECO:0007669"/>
    <property type="project" value="UniProtKB-KW"/>
</dbReference>
<dbReference type="Pfam" id="PF13237">
    <property type="entry name" value="Fer4_10"/>
    <property type="match status" value="1"/>
</dbReference>
<gene>
    <name evidence="7" type="ORF">K8W16_04090</name>
</gene>
<dbReference type="Gene3D" id="3.30.70.20">
    <property type="match status" value="2"/>
</dbReference>
<dbReference type="AlphaFoldDB" id="A0A921AVW4"/>
<dbReference type="PROSITE" id="PS51379">
    <property type="entry name" value="4FE4S_FER_2"/>
    <property type="match status" value="2"/>
</dbReference>
<evidence type="ECO:0000256" key="2">
    <source>
        <dbReference type="ARBA" id="ARBA00022723"/>
    </source>
</evidence>
<evidence type="ECO:0000256" key="5">
    <source>
        <dbReference type="ARBA" id="ARBA00023014"/>
    </source>
</evidence>
<keyword evidence="4" id="KW-0408">Iron</keyword>
<organism evidence="7 8">
    <name type="scientific">Mailhella massiliensis</name>
    <dbReference type="NCBI Taxonomy" id="1903261"/>
    <lineage>
        <taxon>Bacteria</taxon>
        <taxon>Pseudomonadati</taxon>
        <taxon>Thermodesulfobacteriota</taxon>
        <taxon>Desulfovibrionia</taxon>
        <taxon>Desulfovibrionales</taxon>
        <taxon>Desulfovibrionaceae</taxon>
        <taxon>Mailhella</taxon>
    </lineage>
</organism>
<proteinExistence type="predicted"/>
<accession>A0A921AVW4</accession>
<dbReference type="RefSeq" id="WP_304121374.1">
    <property type="nucleotide sequence ID" value="NZ_DYZA01000075.1"/>
</dbReference>
<dbReference type="PANTHER" id="PTHR43724:SF1">
    <property type="entry name" value="PYRUVATE SYNTHASE SUBUNIT PORD"/>
    <property type="match status" value="1"/>
</dbReference>
<evidence type="ECO:0000256" key="3">
    <source>
        <dbReference type="ARBA" id="ARBA00022737"/>
    </source>
</evidence>
<sequence>MLSRRHAVVNPKNCVACGTCESVCPRHAAMVVHGCRAEINIDMCIGCGRCAASCPANCIEIVERERRDAHEAALV</sequence>
<reference evidence="7" key="2">
    <citation type="submission" date="2021-09" db="EMBL/GenBank/DDBJ databases">
        <authorList>
            <person name="Gilroy R."/>
        </authorList>
    </citation>
    <scope>NUCLEOTIDE SEQUENCE</scope>
    <source>
        <strain evidence="7">ChiGjej2B2-19336</strain>
    </source>
</reference>
<dbReference type="PROSITE" id="PS00198">
    <property type="entry name" value="4FE4S_FER_1"/>
    <property type="match status" value="1"/>
</dbReference>
<keyword evidence="1" id="KW-0004">4Fe-4S</keyword>
<dbReference type="GO" id="GO:0051539">
    <property type="term" value="F:4 iron, 4 sulfur cluster binding"/>
    <property type="evidence" value="ECO:0007669"/>
    <property type="project" value="UniProtKB-KW"/>
</dbReference>
<dbReference type="SUPFAM" id="SSF54862">
    <property type="entry name" value="4Fe-4S ferredoxins"/>
    <property type="match status" value="1"/>
</dbReference>
<dbReference type="InterPro" id="IPR017896">
    <property type="entry name" value="4Fe4S_Fe-S-bd"/>
</dbReference>
<dbReference type="InterPro" id="IPR017900">
    <property type="entry name" value="4Fe4S_Fe_S_CS"/>
</dbReference>